<dbReference type="Proteomes" id="UP000074914">
    <property type="component" value="Chromosome"/>
</dbReference>
<evidence type="ECO:0000313" key="1">
    <source>
        <dbReference type="EMBL" id="AMP14155.1"/>
    </source>
</evidence>
<accession>A0ABN4M992</accession>
<name>A0ABN4M992_9BURK</name>
<proteinExistence type="predicted"/>
<gene>
    <name evidence="1" type="ORF">CPter291_1889</name>
</gene>
<evidence type="ECO:0000313" key="2">
    <source>
        <dbReference type="Proteomes" id="UP000074914"/>
    </source>
</evidence>
<dbReference type="EMBL" id="CP013236">
    <property type="protein sequence ID" value="AMP14155.1"/>
    <property type="molecule type" value="Genomic_DNA"/>
</dbReference>
<keyword evidence="2" id="KW-1185">Reference proteome</keyword>
<protein>
    <submittedName>
        <fullName evidence="1">Uncharacterized protein</fullName>
    </submittedName>
</protein>
<reference evidence="1 2" key="1">
    <citation type="submission" date="2015-11" db="EMBL/GenBank/DDBJ databases">
        <title>Exploring the genomic traits of fungus-feeding bacterial genus Collimonas.</title>
        <authorList>
            <person name="Song C."/>
            <person name="Schmidt R."/>
            <person name="de Jager V."/>
            <person name="Krzyzanowska D."/>
            <person name="Jongedijk E."/>
            <person name="Cankar K."/>
            <person name="Beekwilder J."/>
            <person name="van Veen A."/>
            <person name="de Boer W."/>
            <person name="van Veen J.A."/>
            <person name="Garbeva P."/>
        </authorList>
    </citation>
    <scope>NUCLEOTIDE SEQUENCE [LARGE SCALE GENOMIC DNA]</scope>
    <source>
        <strain evidence="1 2">Ter291</strain>
    </source>
</reference>
<organism evidence="1 2">
    <name type="scientific">Collimonas pratensis</name>
    <dbReference type="NCBI Taxonomy" id="279113"/>
    <lineage>
        <taxon>Bacteria</taxon>
        <taxon>Pseudomonadati</taxon>
        <taxon>Pseudomonadota</taxon>
        <taxon>Betaproteobacteria</taxon>
        <taxon>Burkholderiales</taxon>
        <taxon>Oxalobacteraceae</taxon>
        <taxon>Collimonas</taxon>
    </lineage>
</organism>
<sequence length="66" mass="7352">MRKIAQCFYANVARSGAHVSNAPDVKRSPKIDVRMSNIVRKCLNGISCFSFHPLLFHPISQLPLAV</sequence>